<name>A0AAU7JJ58_9HYPH</name>
<sequence length="112" mass="12630">MNRNLIRSEVLRQFRLHDCRVELDEAALDALMRAVRIALLRPSPEMLKAGWGHHLNLESELGREFAADDYDRVIAALFDAPAPSVAETVRTRPARLTRRVTGAPTRRQGSAE</sequence>
<dbReference type="AlphaFoldDB" id="A0AAU7JJ58"/>
<protein>
    <submittedName>
        <fullName evidence="2">Uncharacterized protein</fullName>
    </submittedName>
</protein>
<dbReference type="RefSeq" id="WP_406857206.1">
    <property type="nucleotide sequence ID" value="NZ_CP157484.1"/>
</dbReference>
<feature type="region of interest" description="Disordered" evidence="1">
    <location>
        <begin position="89"/>
        <end position="112"/>
    </location>
</feature>
<gene>
    <name evidence="2" type="ORF">ABEG18_06125</name>
</gene>
<reference evidence="2" key="1">
    <citation type="submission" date="2024-05" db="EMBL/GenBank/DDBJ databases">
        <authorList>
            <person name="Kim S."/>
            <person name="Heo J."/>
            <person name="Choi H."/>
            <person name="Choi Y."/>
            <person name="Kwon S.-W."/>
            <person name="Kim Y."/>
        </authorList>
    </citation>
    <scope>NUCLEOTIDE SEQUENCE</scope>
    <source>
        <strain evidence="2">KACC 23698</strain>
    </source>
</reference>
<proteinExistence type="predicted"/>
<organism evidence="2">
    <name type="scientific">Alsobacter sp. KACC 23698</name>
    <dbReference type="NCBI Taxonomy" id="3149229"/>
    <lineage>
        <taxon>Bacteria</taxon>
        <taxon>Pseudomonadati</taxon>
        <taxon>Pseudomonadota</taxon>
        <taxon>Alphaproteobacteria</taxon>
        <taxon>Hyphomicrobiales</taxon>
        <taxon>Alsobacteraceae</taxon>
        <taxon>Alsobacter</taxon>
    </lineage>
</organism>
<evidence type="ECO:0000256" key="1">
    <source>
        <dbReference type="SAM" id="MobiDB-lite"/>
    </source>
</evidence>
<evidence type="ECO:0000313" key="2">
    <source>
        <dbReference type="EMBL" id="XBO40350.1"/>
    </source>
</evidence>
<accession>A0AAU7JJ58</accession>
<dbReference type="EMBL" id="CP157484">
    <property type="protein sequence ID" value="XBO40350.1"/>
    <property type="molecule type" value="Genomic_DNA"/>
</dbReference>